<dbReference type="NCBIfam" id="TIGR00220">
    <property type="entry name" value="mscL"/>
    <property type="match status" value="1"/>
</dbReference>
<comment type="caution">
    <text evidence="11">The sequence shown here is derived from an EMBL/GenBank/DDBJ whole genome shotgun (WGS) entry which is preliminary data.</text>
</comment>
<dbReference type="InterPro" id="IPR036019">
    <property type="entry name" value="MscL_channel"/>
</dbReference>
<feature type="non-terminal residue" evidence="11">
    <location>
        <position position="93"/>
    </location>
</feature>
<proteinExistence type="inferred from homology"/>
<evidence type="ECO:0008006" key="12">
    <source>
        <dbReference type="Google" id="ProtNLM"/>
    </source>
</evidence>
<accession>A0A0F9K545</accession>
<dbReference type="GO" id="GO:0005886">
    <property type="term" value="C:plasma membrane"/>
    <property type="evidence" value="ECO:0007669"/>
    <property type="project" value="UniProtKB-SubCell"/>
</dbReference>
<keyword evidence="6 10" id="KW-1133">Transmembrane helix</keyword>
<evidence type="ECO:0000313" key="11">
    <source>
        <dbReference type="EMBL" id="KKM77133.1"/>
    </source>
</evidence>
<feature type="transmembrane region" description="Helical" evidence="10">
    <location>
        <begin position="12"/>
        <end position="31"/>
    </location>
</feature>
<organism evidence="11">
    <name type="scientific">marine sediment metagenome</name>
    <dbReference type="NCBI Taxonomy" id="412755"/>
    <lineage>
        <taxon>unclassified sequences</taxon>
        <taxon>metagenomes</taxon>
        <taxon>ecological metagenomes</taxon>
    </lineage>
</organism>
<dbReference type="GO" id="GO:0008381">
    <property type="term" value="F:mechanosensitive monoatomic ion channel activity"/>
    <property type="evidence" value="ECO:0007669"/>
    <property type="project" value="InterPro"/>
</dbReference>
<evidence type="ECO:0000256" key="8">
    <source>
        <dbReference type="ARBA" id="ARBA00023136"/>
    </source>
</evidence>
<evidence type="ECO:0000256" key="3">
    <source>
        <dbReference type="ARBA" id="ARBA00022448"/>
    </source>
</evidence>
<evidence type="ECO:0000256" key="7">
    <source>
        <dbReference type="ARBA" id="ARBA00023065"/>
    </source>
</evidence>
<keyword evidence="9" id="KW-0407">Ion channel</keyword>
<dbReference type="Pfam" id="PF01741">
    <property type="entry name" value="MscL"/>
    <property type="match status" value="1"/>
</dbReference>
<reference evidence="11" key="1">
    <citation type="journal article" date="2015" name="Nature">
        <title>Complex archaea that bridge the gap between prokaryotes and eukaryotes.</title>
        <authorList>
            <person name="Spang A."/>
            <person name="Saw J.H."/>
            <person name="Jorgensen S.L."/>
            <person name="Zaremba-Niedzwiedzka K."/>
            <person name="Martijn J."/>
            <person name="Lind A.E."/>
            <person name="van Eijk R."/>
            <person name="Schleper C."/>
            <person name="Guy L."/>
            <person name="Ettema T.J."/>
        </authorList>
    </citation>
    <scope>NUCLEOTIDE SEQUENCE</scope>
</reference>
<sequence length="93" mass="9570">MLEEFKKFAMRGNVLDMAVGIIIGAAFGSIVKSLVADVIMPPVGLLLGGGDFADLFITLKEGASAGPYLTLASAQEAGAVVISYGVFFNSVIS</sequence>
<name>A0A0F9K545_9ZZZZ</name>
<evidence type="ECO:0000256" key="4">
    <source>
        <dbReference type="ARBA" id="ARBA00022475"/>
    </source>
</evidence>
<keyword evidence="5 10" id="KW-0812">Transmembrane</keyword>
<comment type="subcellular location">
    <subcellularLocation>
        <location evidence="1">Cell membrane</location>
        <topology evidence="1">Multi-pass membrane protein</topology>
    </subcellularLocation>
</comment>
<gene>
    <name evidence="11" type="ORF">LCGC14_1373120</name>
</gene>
<evidence type="ECO:0000256" key="1">
    <source>
        <dbReference type="ARBA" id="ARBA00004651"/>
    </source>
</evidence>
<dbReference type="InterPro" id="IPR019823">
    <property type="entry name" value="Mechanosensitive_channel_CS"/>
</dbReference>
<dbReference type="PANTHER" id="PTHR30266">
    <property type="entry name" value="MECHANOSENSITIVE CHANNEL MSCL"/>
    <property type="match status" value="1"/>
</dbReference>
<evidence type="ECO:0000256" key="10">
    <source>
        <dbReference type="SAM" id="Phobius"/>
    </source>
</evidence>
<dbReference type="SUPFAM" id="SSF81330">
    <property type="entry name" value="Gated mechanosensitive channel"/>
    <property type="match status" value="1"/>
</dbReference>
<dbReference type="AlphaFoldDB" id="A0A0F9K545"/>
<comment type="similarity">
    <text evidence="2">Belongs to the MscL family.</text>
</comment>
<evidence type="ECO:0000256" key="5">
    <source>
        <dbReference type="ARBA" id="ARBA00022692"/>
    </source>
</evidence>
<dbReference type="Gene3D" id="1.10.1200.120">
    <property type="entry name" value="Large-conductance mechanosensitive channel, MscL, domain 1"/>
    <property type="match status" value="1"/>
</dbReference>
<evidence type="ECO:0000256" key="2">
    <source>
        <dbReference type="ARBA" id="ARBA00007254"/>
    </source>
</evidence>
<evidence type="ECO:0000256" key="9">
    <source>
        <dbReference type="ARBA" id="ARBA00023303"/>
    </source>
</evidence>
<keyword evidence="4" id="KW-1003">Cell membrane</keyword>
<evidence type="ECO:0000256" key="6">
    <source>
        <dbReference type="ARBA" id="ARBA00022989"/>
    </source>
</evidence>
<keyword evidence="3" id="KW-0813">Transport</keyword>
<dbReference type="InterPro" id="IPR001185">
    <property type="entry name" value="MS_channel"/>
</dbReference>
<keyword evidence="8 10" id="KW-0472">Membrane</keyword>
<keyword evidence="7" id="KW-0406">Ion transport</keyword>
<dbReference type="PROSITE" id="PS01327">
    <property type="entry name" value="MSCL"/>
    <property type="match status" value="1"/>
</dbReference>
<dbReference type="EMBL" id="LAZR01008692">
    <property type="protein sequence ID" value="KKM77133.1"/>
    <property type="molecule type" value="Genomic_DNA"/>
</dbReference>
<dbReference type="PANTHER" id="PTHR30266:SF2">
    <property type="entry name" value="LARGE-CONDUCTANCE MECHANOSENSITIVE CHANNEL"/>
    <property type="match status" value="1"/>
</dbReference>
<dbReference type="InterPro" id="IPR037673">
    <property type="entry name" value="MSC/AndL"/>
</dbReference>
<protein>
    <recommendedName>
        <fullName evidence="12">Large conductance mechanosensitive channel protein MscL</fullName>
    </recommendedName>
</protein>